<dbReference type="Pfam" id="PF13482">
    <property type="entry name" value="RNase_H_2"/>
    <property type="match status" value="1"/>
</dbReference>
<protein>
    <submittedName>
        <fullName evidence="7">ATPase</fullName>
    </submittedName>
</protein>
<evidence type="ECO:0000256" key="3">
    <source>
        <dbReference type="ARBA" id="ARBA00022806"/>
    </source>
</evidence>
<dbReference type="GO" id="GO:0005524">
    <property type="term" value="F:ATP binding"/>
    <property type="evidence" value="ECO:0007669"/>
    <property type="project" value="UniProtKB-KW"/>
</dbReference>
<dbReference type="Gene3D" id="3.40.50.300">
    <property type="entry name" value="P-loop containing nucleotide triphosphate hydrolases"/>
    <property type="match status" value="2"/>
</dbReference>
<dbReference type="Pfam" id="PF13604">
    <property type="entry name" value="AAA_30"/>
    <property type="match status" value="1"/>
</dbReference>
<dbReference type="InterPro" id="IPR027417">
    <property type="entry name" value="P-loop_NTPase"/>
</dbReference>
<dbReference type="GO" id="GO:0016787">
    <property type="term" value="F:hydrolase activity"/>
    <property type="evidence" value="ECO:0007669"/>
    <property type="project" value="UniProtKB-KW"/>
</dbReference>
<dbReference type="InterPro" id="IPR012337">
    <property type="entry name" value="RNaseH-like_sf"/>
</dbReference>
<evidence type="ECO:0000313" key="7">
    <source>
        <dbReference type="EMBL" id="BBX53508.1"/>
    </source>
</evidence>
<accession>A0A6N4VHA3</accession>
<keyword evidence="1" id="KW-0547">Nucleotide-binding</keyword>
<name>A0A6N4VHA3_9MYCO</name>
<evidence type="ECO:0000256" key="1">
    <source>
        <dbReference type="ARBA" id="ARBA00022741"/>
    </source>
</evidence>
<keyword evidence="4" id="KW-0067">ATP-binding</keyword>
<dbReference type="InterPro" id="IPR019993">
    <property type="entry name" value="RecB_nuclease_TM0106_put"/>
</dbReference>
<dbReference type="InterPro" id="IPR038720">
    <property type="entry name" value="YprB_RNase_H-like_dom"/>
</dbReference>
<keyword evidence="2" id="KW-0378">Hydrolase</keyword>
<gene>
    <name evidence="7" type="ORF">MPOR_45340</name>
</gene>
<dbReference type="PANTHER" id="PTHR43788">
    <property type="entry name" value="DNA2/NAM7 HELICASE FAMILY MEMBER"/>
    <property type="match status" value="1"/>
</dbReference>
<dbReference type="CDD" id="cd17934">
    <property type="entry name" value="DEXXQc_Upf1-like"/>
    <property type="match status" value="1"/>
</dbReference>
<dbReference type="SUPFAM" id="SSF53098">
    <property type="entry name" value="Ribonuclease H-like"/>
    <property type="match status" value="1"/>
</dbReference>
<dbReference type="InterPro" id="IPR047187">
    <property type="entry name" value="SF1_C_Upf1"/>
</dbReference>
<dbReference type="PANTHER" id="PTHR43788:SF8">
    <property type="entry name" value="DNA-BINDING PROTEIN SMUBP-2"/>
    <property type="match status" value="1"/>
</dbReference>
<dbReference type="CDD" id="cd18808">
    <property type="entry name" value="SF1_C_Upf1"/>
    <property type="match status" value="1"/>
</dbReference>
<feature type="domain" description="DNA2/NAM7 helicase-like C-terminal" evidence="5">
    <location>
        <begin position="942"/>
        <end position="1114"/>
    </location>
</feature>
<evidence type="ECO:0000313" key="8">
    <source>
        <dbReference type="Proteomes" id="UP000466785"/>
    </source>
</evidence>
<evidence type="ECO:0000259" key="5">
    <source>
        <dbReference type="Pfam" id="PF13087"/>
    </source>
</evidence>
<dbReference type="GO" id="GO:0043139">
    <property type="term" value="F:5'-3' DNA helicase activity"/>
    <property type="evidence" value="ECO:0007669"/>
    <property type="project" value="TreeGrafter"/>
</dbReference>
<organism evidence="7 8">
    <name type="scientific">Mycolicibacterium poriferae</name>
    <dbReference type="NCBI Taxonomy" id="39694"/>
    <lineage>
        <taxon>Bacteria</taxon>
        <taxon>Bacillati</taxon>
        <taxon>Actinomycetota</taxon>
        <taxon>Actinomycetes</taxon>
        <taxon>Mycobacteriales</taxon>
        <taxon>Mycobacteriaceae</taxon>
        <taxon>Mycolicibacterium</taxon>
    </lineage>
</organism>
<dbReference type="Proteomes" id="UP000466785">
    <property type="component" value="Chromosome"/>
</dbReference>
<dbReference type="NCBIfam" id="TIGR03491">
    <property type="entry name" value="TM0106 family RecB-like putative nuclease"/>
    <property type="match status" value="1"/>
</dbReference>
<keyword evidence="3" id="KW-0347">Helicase</keyword>
<evidence type="ECO:0000256" key="4">
    <source>
        <dbReference type="ARBA" id="ARBA00022840"/>
    </source>
</evidence>
<dbReference type="InterPro" id="IPR041679">
    <property type="entry name" value="DNA2/NAM7-like_C"/>
</dbReference>
<evidence type="ECO:0000256" key="2">
    <source>
        <dbReference type="ARBA" id="ARBA00022801"/>
    </source>
</evidence>
<dbReference type="Pfam" id="PF13087">
    <property type="entry name" value="AAA_12"/>
    <property type="match status" value="1"/>
</dbReference>
<dbReference type="KEGG" id="mpof:MPOR_45340"/>
<dbReference type="AlphaFoldDB" id="A0A6N4VHA3"/>
<keyword evidence="8" id="KW-1185">Reference proteome</keyword>
<dbReference type="EMBL" id="AP022570">
    <property type="protein sequence ID" value="BBX53508.1"/>
    <property type="molecule type" value="Genomic_DNA"/>
</dbReference>
<reference evidence="7 8" key="1">
    <citation type="journal article" date="2019" name="Emerg. Microbes Infect.">
        <title>Comprehensive subspecies identification of 175 nontuberculous mycobacteria species based on 7547 genomic profiles.</title>
        <authorList>
            <person name="Matsumoto Y."/>
            <person name="Kinjo T."/>
            <person name="Motooka D."/>
            <person name="Nabeya D."/>
            <person name="Jung N."/>
            <person name="Uechi K."/>
            <person name="Horii T."/>
            <person name="Iida T."/>
            <person name="Fujita J."/>
            <person name="Nakamura S."/>
        </authorList>
    </citation>
    <scope>NUCLEOTIDE SEQUENCE [LARGE SCALE GENOMIC DNA]</scope>
    <source>
        <strain evidence="7 8">JCM 12603</strain>
    </source>
</reference>
<proteinExistence type="predicted"/>
<dbReference type="InterPro" id="IPR050534">
    <property type="entry name" value="Coronavir_polyprotein_1ab"/>
</dbReference>
<dbReference type="SUPFAM" id="SSF52540">
    <property type="entry name" value="P-loop containing nucleoside triphosphate hydrolases"/>
    <property type="match status" value="1"/>
</dbReference>
<evidence type="ECO:0000259" key="6">
    <source>
        <dbReference type="Pfam" id="PF13482"/>
    </source>
</evidence>
<sequence>MAPVFVAGDSGPVIYSASDLAAAARCEYALLRSFDGRLGRGPAVVGDDELLIRTAELGDDHEQRHLTGLRRDHEVVVIGRPDYTVAGLTAAAEQTLRAIERRAPVIFQAAMFDGRFAGFADFLLLEDGPHGAPRYRLRDTKLARSVKVEALLQMAAYAETLARAGVPVAPDVDLVLGDGTAVSYPLDEIMPVYRPRREALQRLLDAHLAGGRPVAWEDDTVRACFRCAECEAQVRATDDLLLVAGMRVSQRARLIDAGITTVHDLAAHTGPVPELATRTVAALTEQARLQVTDRPDGLPPYRVVDAQPLMVLPDADKGDLFFDFEGDPLWTADGHEWGLEYLWGVLSITDEFHPFWAHDRAEERQALCDFLALVRKRRKRHPGMHIYHYAAYEKSTLLRLAGRYGVGEQEVDELLRDGVLVDLYPLVRKSIRVGTENYSIKSLEPLYMGNELRDGEVTTATASITEYARFCELRDAGDADGAATVLKAIEDYNRYDCRSTRRLRDWLMARAIESGVPPRGPQTMARGADTAEPVPVDDVERTLLKFAGDGVEARNPDQIAVAMYAAAKGFHKREDKPFWWAHFDRVNNPVEEWADSGGVFIAERHEVVADWHTPPRARRPQRHLKLFGGIASGELSREMYALYDPPAPPGLADDPDRRGFASVAVVECDDPDVPSAVVIVERQPKDGEPFTAAPFALTPGPPINTAPLQESIAAAAAAVAERLPTLTPCAVTDVLLRVDPRTRSGHPLPRTGDIVADITGALLDLDDSYLAVHGPPGTGKTYTSAQVLAALVNRHHWRIGVVAQSHAVVENLFGDLLAAGVAGDRVGKKQAAGAAWTELGRDEYAEFITGHDGCVVGGTAWDFANANRIAPQSLDLLVIEEAGQFSLANTVAVSRAARNLLLLGDPQQLPQVSQGTHPEPVDGSALGWLIDGHHTLPLRRGYFLDRSYRMHPDVCRAVSRLSYDGRLRSHDEVTAARRLDGVPPGVQVLTVEHTGNATESPEEAAAIVAGIRGLLGARWTDEKGTRPLGPSDFLVVTPYNAQVVTVRRRLDDAGLGEVRAGTVDKFQGQQAPVVFVSMTASSIDDVPRGIAFLLNRNRLNVAVSRAKYIAVIVRSAQLTDYLPGTPDRLVELGAFLALGAGGAGTADRPDVTHDLAGRPNAATAFS</sequence>
<feature type="domain" description="YprB ribonuclease H-like" evidence="6">
    <location>
        <begin position="320"/>
        <end position="507"/>
    </location>
</feature>